<comment type="caution">
    <text evidence="2">The sequence shown here is derived from an EMBL/GenBank/DDBJ whole genome shotgun (WGS) entry which is preliminary data.</text>
</comment>
<sequence length="152" mass="16382">MDPAVAIANDAFIGQVAVPLISEYISKMSKLEQAASSTTTVKPSTSQNCASVLRPSKKSVSINVDDEPIIKHSVEESTAKRRDDDGSNDAASLLKSGDRLRGDCCRETEATVCFRDESRHLPRILTTSASDVHSPAATVGNEMATKWDDRMA</sequence>
<proteinExistence type="predicted"/>
<protein>
    <submittedName>
        <fullName evidence="2">Uncharacterized protein</fullName>
    </submittedName>
</protein>
<accession>A0A9N8D6I5</accession>
<organism evidence="2 3">
    <name type="scientific">Seminavis robusta</name>
    <dbReference type="NCBI Taxonomy" id="568900"/>
    <lineage>
        <taxon>Eukaryota</taxon>
        <taxon>Sar</taxon>
        <taxon>Stramenopiles</taxon>
        <taxon>Ochrophyta</taxon>
        <taxon>Bacillariophyta</taxon>
        <taxon>Bacillariophyceae</taxon>
        <taxon>Bacillariophycidae</taxon>
        <taxon>Naviculales</taxon>
        <taxon>Naviculaceae</taxon>
        <taxon>Seminavis</taxon>
    </lineage>
</organism>
<reference evidence="2" key="1">
    <citation type="submission" date="2020-06" db="EMBL/GenBank/DDBJ databases">
        <authorList>
            <consortium name="Plant Systems Biology data submission"/>
        </authorList>
    </citation>
    <scope>NUCLEOTIDE SEQUENCE</scope>
    <source>
        <strain evidence="2">D6</strain>
    </source>
</reference>
<dbReference type="Proteomes" id="UP001153069">
    <property type="component" value="Unassembled WGS sequence"/>
</dbReference>
<gene>
    <name evidence="2" type="ORF">SEMRO_18_G012790.1</name>
</gene>
<name>A0A9N8D6I5_9STRA</name>
<evidence type="ECO:0000256" key="1">
    <source>
        <dbReference type="SAM" id="MobiDB-lite"/>
    </source>
</evidence>
<dbReference type="AlphaFoldDB" id="A0A9N8D6I5"/>
<evidence type="ECO:0000313" key="2">
    <source>
        <dbReference type="EMBL" id="CAB9497328.1"/>
    </source>
</evidence>
<evidence type="ECO:0000313" key="3">
    <source>
        <dbReference type="Proteomes" id="UP001153069"/>
    </source>
</evidence>
<feature type="region of interest" description="Disordered" evidence="1">
    <location>
        <begin position="71"/>
        <end position="94"/>
    </location>
</feature>
<feature type="compositionally biased region" description="Basic and acidic residues" evidence="1">
    <location>
        <begin position="71"/>
        <end position="85"/>
    </location>
</feature>
<keyword evidence="3" id="KW-1185">Reference proteome</keyword>
<dbReference type="EMBL" id="CAICTM010000018">
    <property type="protein sequence ID" value="CAB9497328.1"/>
    <property type="molecule type" value="Genomic_DNA"/>
</dbReference>